<dbReference type="Proteomes" id="UP000593574">
    <property type="component" value="Unassembled WGS sequence"/>
</dbReference>
<name>A0A7J8ZVN8_9ROSI</name>
<gene>
    <name evidence="1" type="ORF">Golax_014722</name>
</gene>
<organism evidence="1 2">
    <name type="scientific">Gossypium laxum</name>
    <dbReference type="NCBI Taxonomy" id="34288"/>
    <lineage>
        <taxon>Eukaryota</taxon>
        <taxon>Viridiplantae</taxon>
        <taxon>Streptophyta</taxon>
        <taxon>Embryophyta</taxon>
        <taxon>Tracheophyta</taxon>
        <taxon>Spermatophyta</taxon>
        <taxon>Magnoliopsida</taxon>
        <taxon>eudicotyledons</taxon>
        <taxon>Gunneridae</taxon>
        <taxon>Pentapetalae</taxon>
        <taxon>rosids</taxon>
        <taxon>malvids</taxon>
        <taxon>Malvales</taxon>
        <taxon>Malvaceae</taxon>
        <taxon>Malvoideae</taxon>
        <taxon>Gossypium</taxon>
    </lineage>
</organism>
<proteinExistence type="predicted"/>
<dbReference type="EMBL" id="JABEZV010000007">
    <property type="protein sequence ID" value="MBA0715841.1"/>
    <property type="molecule type" value="Genomic_DNA"/>
</dbReference>
<sequence>MSQPSSFSKGKGKNKILQNLPSPFSIPCQPNSHPDHPPEVLSLILEKRFHKEAMNMMLSYQLSIFRDFGGLFLKPLGLHPEYPFIHPLKFQFGEFPEELKWMLWYLTHLFHIGIEFFIPDLQHFLTMAIQDEISPEMKNLANFFKWLYPLEQWADMIMFEFLKNTRVQWILIIFYKPQYFMQNGPATQLRAFPSAWIHKTYFSEVSLNPYDYKDLQKYLCQINKIIPSEIWSPGKTLAPWDVERDPPTPYQE</sequence>
<accession>A0A7J8ZVN8</accession>
<protein>
    <submittedName>
        <fullName evidence="1">Uncharacterized protein</fullName>
    </submittedName>
</protein>
<dbReference type="AlphaFoldDB" id="A0A7J8ZVN8"/>
<reference evidence="1 2" key="1">
    <citation type="journal article" date="2019" name="Genome Biol. Evol.">
        <title>Insights into the evolution of the New World diploid cottons (Gossypium, subgenus Houzingenia) based on genome sequencing.</title>
        <authorList>
            <person name="Grover C.E."/>
            <person name="Arick M.A. 2nd"/>
            <person name="Thrash A."/>
            <person name="Conover J.L."/>
            <person name="Sanders W.S."/>
            <person name="Peterson D.G."/>
            <person name="Frelichowski J.E."/>
            <person name="Scheffler J.A."/>
            <person name="Scheffler B.E."/>
            <person name="Wendel J.F."/>
        </authorList>
    </citation>
    <scope>NUCLEOTIDE SEQUENCE [LARGE SCALE GENOMIC DNA]</scope>
    <source>
        <strain evidence="1">4</strain>
        <tissue evidence="1">Leaf</tissue>
    </source>
</reference>
<evidence type="ECO:0000313" key="2">
    <source>
        <dbReference type="Proteomes" id="UP000593574"/>
    </source>
</evidence>
<comment type="caution">
    <text evidence="1">The sequence shown here is derived from an EMBL/GenBank/DDBJ whole genome shotgun (WGS) entry which is preliminary data.</text>
</comment>
<feature type="non-terminal residue" evidence="1">
    <location>
        <position position="252"/>
    </location>
</feature>
<evidence type="ECO:0000313" key="1">
    <source>
        <dbReference type="EMBL" id="MBA0715841.1"/>
    </source>
</evidence>
<keyword evidence="2" id="KW-1185">Reference proteome</keyword>